<sequence length="124" mass="14231">MGKRLPNLPTWQWRGYADNHQHPANLVLHLIAVPLFILAALLLLDGIFSLSFSSIAIGIIGLIAALGFQRHGHSLEAQTPEPFSDRSDAVKRLLTEQFVTFPRFLLSGAWWRAWKQRHHQRHHR</sequence>
<proteinExistence type="predicted"/>
<feature type="transmembrane region" description="Helical" evidence="1">
    <location>
        <begin position="26"/>
        <end position="44"/>
    </location>
</feature>
<dbReference type="GeneID" id="93659720"/>
<dbReference type="InterPro" id="IPR009305">
    <property type="entry name" value="Mpo1-like"/>
</dbReference>
<gene>
    <name evidence="3" type="ORF">ALP84_01885</name>
    <name evidence="2" type="ORF">PSCICP_28850</name>
</gene>
<evidence type="ECO:0000313" key="3">
    <source>
        <dbReference type="EMBL" id="RMR50770.1"/>
    </source>
</evidence>
<dbReference type="Proteomes" id="UP000614982">
    <property type="component" value="Unassembled WGS sequence"/>
</dbReference>
<keyword evidence="1" id="KW-1133">Transmembrane helix</keyword>
<dbReference type="EMBL" id="RBRY01000169">
    <property type="protein sequence ID" value="RMR50770.1"/>
    <property type="molecule type" value="Genomic_DNA"/>
</dbReference>
<reference evidence="2 5" key="2">
    <citation type="submission" date="2020-05" db="EMBL/GenBank/DDBJ databases">
        <title>Genetic diversity of Pseudomonas cichorii.</title>
        <authorList>
            <person name="Tani S."/>
            <person name="Yagi H."/>
            <person name="Hashimoto S."/>
            <person name="Iiyama K."/>
            <person name="Furuya N."/>
        </authorList>
    </citation>
    <scope>NUCLEOTIDE SEQUENCE [LARGE SCALE GENOMIC DNA]</scope>
    <source>
        <strain evidence="2 5">LMG 2162</strain>
    </source>
</reference>
<protein>
    <recommendedName>
        <fullName evidence="6">Phage terminase, small subunit</fullName>
    </recommendedName>
</protein>
<dbReference type="RefSeq" id="WP_025260595.1">
    <property type="nucleotide sequence ID" value="NZ_BLVX01000003.1"/>
</dbReference>
<dbReference type="EMBL" id="BLWA01000007">
    <property type="protein sequence ID" value="GFM92913.1"/>
    <property type="molecule type" value="Genomic_DNA"/>
</dbReference>
<reference evidence="3 4" key="1">
    <citation type="submission" date="2018-08" db="EMBL/GenBank/DDBJ databases">
        <title>Recombination of ecologically and evolutionarily significant loci maintains genetic cohesion in the Pseudomonas syringae species complex.</title>
        <authorList>
            <person name="Dillon M."/>
            <person name="Thakur S."/>
            <person name="Almeida R.N.D."/>
            <person name="Weir B.S."/>
            <person name="Guttman D.S."/>
        </authorList>
    </citation>
    <scope>NUCLEOTIDE SEQUENCE [LARGE SCALE GENOMIC DNA]</scope>
    <source>
        <strain evidence="3 4">ICMP 6917</strain>
    </source>
</reference>
<evidence type="ECO:0000313" key="4">
    <source>
        <dbReference type="Proteomes" id="UP000278332"/>
    </source>
</evidence>
<evidence type="ECO:0000256" key="1">
    <source>
        <dbReference type="SAM" id="Phobius"/>
    </source>
</evidence>
<organism evidence="3 4">
    <name type="scientific">Pseudomonas cichorii</name>
    <dbReference type="NCBI Taxonomy" id="36746"/>
    <lineage>
        <taxon>Bacteria</taxon>
        <taxon>Pseudomonadati</taxon>
        <taxon>Pseudomonadota</taxon>
        <taxon>Gammaproteobacteria</taxon>
        <taxon>Pseudomonadales</taxon>
        <taxon>Pseudomonadaceae</taxon>
        <taxon>Pseudomonas</taxon>
    </lineage>
</organism>
<keyword evidence="1" id="KW-0812">Transmembrane</keyword>
<evidence type="ECO:0000313" key="5">
    <source>
        <dbReference type="Proteomes" id="UP000614982"/>
    </source>
</evidence>
<accession>A0A3M4VG18</accession>
<dbReference type="Pfam" id="PF06127">
    <property type="entry name" value="Mpo1-like"/>
    <property type="match status" value="1"/>
</dbReference>
<keyword evidence="5" id="KW-1185">Reference proteome</keyword>
<evidence type="ECO:0000313" key="2">
    <source>
        <dbReference type="EMBL" id="GFM92913.1"/>
    </source>
</evidence>
<evidence type="ECO:0008006" key="6">
    <source>
        <dbReference type="Google" id="ProtNLM"/>
    </source>
</evidence>
<keyword evidence="1" id="KW-0472">Membrane</keyword>
<dbReference type="Proteomes" id="UP000278332">
    <property type="component" value="Unassembled WGS sequence"/>
</dbReference>
<dbReference type="AlphaFoldDB" id="A0A3M4VG18"/>
<name>A0A3M4VG18_PSECI</name>
<comment type="caution">
    <text evidence="3">The sequence shown here is derived from an EMBL/GenBank/DDBJ whole genome shotgun (WGS) entry which is preliminary data.</text>
</comment>
<feature type="transmembrane region" description="Helical" evidence="1">
    <location>
        <begin position="50"/>
        <end position="68"/>
    </location>
</feature>
<dbReference type="OrthoDB" id="574431at2"/>